<dbReference type="EMBL" id="AAGUYM010000101">
    <property type="protein sequence ID" value="EBS2696564.1"/>
    <property type="molecule type" value="Genomic_DNA"/>
</dbReference>
<dbReference type="Proteomes" id="UP000839726">
    <property type="component" value="Unassembled WGS sequence"/>
</dbReference>
<protein>
    <submittedName>
        <fullName evidence="1">Uncharacterized protein</fullName>
    </submittedName>
</protein>
<comment type="caution">
    <text evidence="1">The sequence shown here is derived from an EMBL/GenBank/DDBJ whole genome shotgun (WGS) entry which is preliminary data.</text>
</comment>
<evidence type="ECO:0000313" key="1">
    <source>
        <dbReference type="EMBL" id="EBS2696564.1"/>
    </source>
</evidence>
<proteinExistence type="predicted"/>
<name>A0A5U9KZ94_SALNE</name>
<accession>A0A5U9KZ94</accession>
<sequence>MAKNREVKTSSVRECRFYIRYIANNFQMLNKENIISNFSDTEICCRIINQHIRHVFSYDKDIEKCILNLETQFLKNTIPDDNFLWLKEDKRATFWVWGQLALKGYMNDEINRILNASPETFWYKEAKAISSPVNHEQRYNAIIDVIDYICSISSSHCTEMIVWINNKLLDWRHAQKTLVKVPWLSPEDEKECYEAYNYIKKHQEKYKKTEDDNFFPVKIPEPLNAEEACLSFYALHDLWNSAPESSHEINKTMLATRGQRIRRQKIAEKKRMESLSEEGKEKLKFLAKHYNCSETSLLDMLISDRYRGISMSVNNKSPQ</sequence>
<reference evidence="1" key="1">
    <citation type="submission" date="2018-07" db="EMBL/GenBank/DDBJ databases">
        <authorList>
            <person name="Ashton P.M."/>
            <person name="Dallman T."/>
            <person name="Nair S."/>
            <person name="De Pinna E."/>
            <person name="Peters T."/>
            <person name="Grant K."/>
        </authorList>
    </citation>
    <scope>NUCLEOTIDE SEQUENCE [LARGE SCALE GENOMIC DNA]</scope>
    <source>
        <strain evidence="1">436933</strain>
    </source>
</reference>
<dbReference type="AlphaFoldDB" id="A0A5U9KZ94"/>
<organism evidence="1">
    <name type="scientific">Salmonella newport</name>
    <dbReference type="NCBI Taxonomy" id="108619"/>
    <lineage>
        <taxon>Bacteria</taxon>
        <taxon>Pseudomonadati</taxon>
        <taxon>Pseudomonadota</taxon>
        <taxon>Gammaproteobacteria</taxon>
        <taxon>Enterobacterales</taxon>
        <taxon>Enterobacteriaceae</taxon>
        <taxon>Salmonella</taxon>
    </lineage>
</organism>
<gene>
    <name evidence="1" type="ORF">DRY71_28455</name>
</gene>